<comment type="caution">
    <text evidence="2">The sequence shown here is derived from an EMBL/GenBank/DDBJ whole genome shotgun (WGS) entry which is preliminary data.</text>
</comment>
<sequence>MDDSLRNILIILSVLAFLFFTLIVVVPKAIKTSTQAATVKLRIAPPPCGLYDLTLSVNSNNYCLGYEVNF</sequence>
<keyword evidence="1" id="KW-1133">Transmembrane helix</keyword>
<dbReference type="Proteomes" id="UP000176424">
    <property type="component" value="Unassembled WGS sequence"/>
</dbReference>
<keyword evidence="1" id="KW-0812">Transmembrane</keyword>
<evidence type="ECO:0000256" key="1">
    <source>
        <dbReference type="SAM" id="Phobius"/>
    </source>
</evidence>
<dbReference type="STRING" id="1797263.A2397_04740"/>
<dbReference type="AlphaFoldDB" id="A0A1F4ZWM7"/>
<reference evidence="2 3" key="1">
    <citation type="journal article" date="2016" name="Nat. Commun.">
        <title>Thousands of microbial genomes shed light on interconnected biogeochemical processes in an aquifer system.</title>
        <authorList>
            <person name="Anantharaman K."/>
            <person name="Brown C.T."/>
            <person name="Hug L.A."/>
            <person name="Sharon I."/>
            <person name="Castelle C.J."/>
            <person name="Probst A.J."/>
            <person name="Thomas B.C."/>
            <person name="Singh A."/>
            <person name="Wilkins M.J."/>
            <person name="Karaoz U."/>
            <person name="Brodie E.L."/>
            <person name="Williams K.H."/>
            <person name="Hubbard S.S."/>
            <person name="Banfield J.F."/>
        </authorList>
    </citation>
    <scope>NUCLEOTIDE SEQUENCE [LARGE SCALE GENOMIC DNA]</scope>
</reference>
<name>A0A1F4ZWM7_9BACT</name>
<keyword evidence="1" id="KW-0472">Membrane</keyword>
<evidence type="ECO:0008006" key="4">
    <source>
        <dbReference type="Google" id="ProtNLM"/>
    </source>
</evidence>
<dbReference type="EMBL" id="MEXR01000020">
    <property type="protein sequence ID" value="OGD09857.1"/>
    <property type="molecule type" value="Genomic_DNA"/>
</dbReference>
<accession>A0A1F4ZWM7</accession>
<gene>
    <name evidence="2" type="ORF">A2397_04740</name>
</gene>
<protein>
    <recommendedName>
        <fullName evidence="4">Transmembrane protein</fullName>
    </recommendedName>
</protein>
<feature type="transmembrane region" description="Helical" evidence="1">
    <location>
        <begin position="6"/>
        <end position="26"/>
    </location>
</feature>
<proteinExistence type="predicted"/>
<evidence type="ECO:0000313" key="2">
    <source>
        <dbReference type="EMBL" id="OGD09857.1"/>
    </source>
</evidence>
<organism evidence="2 3">
    <name type="scientific">Candidatus Amesbacteria bacterium RIFOXYB1_FULL_44_23</name>
    <dbReference type="NCBI Taxonomy" id="1797263"/>
    <lineage>
        <taxon>Bacteria</taxon>
        <taxon>Candidatus Amesiibacteriota</taxon>
    </lineage>
</organism>
<evidence type="ECO:0000313" key="3">
    <source>
        <dbReference type="Proteomes" id="UP000176424"/>
    </source>
</evidence>